<keyword evidence="4" id="KW-1185">Reference proteome</keyword>
<reference evidence="3 4" key="1">
    <citation type="journal article" date="2014" name="Antonie Van Leeuwenhoek">
        <title>Roseivivax atlanticus sp. nov., isolated from surface seawater of the Atlantic Ocean.</title>
        <authorList>
            <person name="Li G."/>
            <person name="Lai Q."/>
            <person name="Liu X."/>
            <person name="Sun F."/>
            <person name="Shao Z."/>
        </authorList>
    </citation>
    <scope>NUCLEOTIDE SEQUENCE [LARGE SCALE GENOMIC DNA]</scope>
    <source>
        <strain evidence="3 4">22II-s10s</strain>
    </source>
</reference>
<dbReference type="eggNOG" id="COG4233">
    <property type="taxonomic scope" value="Bacteria"/>
</dbReference>
<keyword evidence="1" id="KW-0732">Signal</keyword>
<gene>
    <name evidence="3" type="ORF">ATO8_03261</name>
</gene>
<accession>W4HP53</accession>
<feature type="signal peptide" evidence="1">
    <location>
        <begin position="1"/>
        <end position="19"/>
    </location>
</feature>
<dbReference type="Pfam" id="PF11412">
    <property type="entry name" value="DsbD_N"/>
    <property type="match status" value="1"/>
</dbReference>
<dbReference type="Proteomes" id="UP000019063">
    <property type="component" value="Unassembled WGS sequence"/>
</dbReference>
<sequence>MMHRLLAALALVAAPAIVAAEVPSDVVSGTLRPGWRTADGTHVAALELRLAPGWKTYWRAPGDAGIPPLFDWSGSSGLRGVNVTWPVPHVFRQSGMRSIGYSDRVVLPLTVATDGGDARLDGEVEIGVCHDVCLPATLKVSGTLDATTTTPDPVIAAALATRPFTAAEAGVSAVRCTVAPEADGLALTAEIAMPRLGADEETMIETANPAVWVSEPETRRSGDRLVTETRLVHVDGRAFALDRSGVRITVMANGQAVDIKGCNG</sequence>
<organism evidence="3 4">
    <name type="scientific">Roseivivax marinus</name>
    <dbReference type="NCBI Taxonomy" id="1379903"/>
    <lineage>
        <taxon>Bacteria</taxon>
        <taxon>Pseudomonadati</taxon>
        <taxon>Pseudomonadota</taxon>
        <taxon>Alphaproteobacteria</taxon>
        <taxon>Rhodobacterales</taxon>
        <taxon>Roseobacteraceae</taxon>
        <taxon>Roseivivax</taxon>
    </lineage>
</organism>
<evidence type="ECO:0000256" key="1">
    <source>
        <dbReference type="SAM" id="SignalP"/>
    </source>
</evidence>
<dbReference type="STRING" id="1379903.ATO8_03261"/>
<evidence type="ECO:0000313" key="4">
    <source>
        <dbReference type="Proteomes" id="UP000019063"/>
    </source>
</evidence>
<evidence type="ECO:0000313" key="3">
    <source>
        <dbReference type="EMBL" id="ETW13876.1"/>
    </source>
</evidence>
<dbReference type="EMBL" id="AQQW01000002">
    <property type="protein sequence ID" value="ETW13876.1"/>
    <property type="molecule type" value="Genomic_DNA"/>
</dbReference>
<comment type="caution">
    <text evidence="3">The sequence shown here is derived from an EMBL/GenBank/DDBJ whole genome shotgun (WGS) entry which is preliminary data.</text>
</comment>
<proteinExistence type="predicted"/>
<dbReference type="InterPro" id="IPR028250">
    <property type="entry name" value="DsbDN"/>
</dbReference>
<feature type="domain" description="Thiol:disulfide interchange protein DsbD N-terminal" evidence="2">
    <location>
        <begin position="38"/>
        <end position="140"/>
    </location>
</feature>
<dbReference type="AlphaFoldDB" id="W4HP53"/>
<evidence type="ECO:0000259" key="2">
    <source>
        <dbReference type="Pfam" id="PF11412"/>
    </source>
</evidence>
<protein>
    <recommendedName>
        <fullName evidence="2">Thiol:disulfide interchange protein DsbD N-terminal domain-containing protein</fullName>
    </recommendedName>
</protein>
<dbReference type="RefSeq" id="WP_043842056.1">
    <property type="nucleotide sequence ID" value="NZ_AQQW01000002.1"/>
</dbReference>
<name>W4HP53_9RHOB</name>
<dbReference type="PATRIC" id="fig|1317118.6.peg.670"/>
<feature type="chain" id="PRO_5004842314" description="Thiol:disulfide interchange protein DsbD N-terminal domain-containing protein" evidence="1">
    <location>
        <begin position="20"/>
        <end position="264"/>
    </location>
</feature>